<proteinExistence type="predicted"/>
<evidence type="ECO:0000313" key="2">
    <source>
        <dbReference type="EMBL" id="KAL2508259.1"/>
    </source>
</evidence>
<dbReference type="Proteomes" id="UP001604277">
    <property type="component" value="Unassembled WGS sequence"/>
</dbReference>
<evidence type="ECO:0000256" key="1">
    <source>
        <dbReference type="SAM" id="MobiDB-lite"/>
    </source>
</evidence>
<organism evidence="2 3">
    <name type="scientific">Forsythia ovata</name>
    <dbReference type="NCBI Taxonomy" id="205694"/>
    <lineage>
        <taxon>Eukaryota</taxon>
        <taxon>Viridiplantae</taxon>
        <taxon>Streptophyta</taxon>
        <taxon>Embryophyta</taxon>
        <taxon>Tracheophyta</taxon>
        <taxon>Spermatophyta</taxon>
        <taxon>Magnoliopsida</taxon>
        <taxon>eudicotyledons</taxon>
        <taxon>Gunneridae</taxon>
        <taxon>Pentapetalae</taxon>
        <taxon>asterids</taxon>
        <taxon>lamiids</taxon>
        <taxon>Lamiales</taxon>
        <taxon>Oleaceae</taxon>
        <taxon>Forsythieae</taxon>
        <taxon>Forsythia</taxon>
    </lineage>
</organism>
<reference evidence="3" key="1">
    <citation type="submission" date="2024-07" db="EMBL/GenBank/DDBJ databases">
        <title>Two chromosome-level genome assemblies of Korean endemic species Abeliophyllum distichum and Forsythia ovata (Oleaceae).</title>
        <authorList>
            <person name="Jang H."/>
        </authorList>
    </citation>
    <scope>NUCLEOTIDE SEQUENCE [LARGE SCALE GENOMIC DNA]</scope>
</reference>
<accession>A0ABD1T699</accession>
<keyword evidence="3" id="KW-1185">Reference proteome</keyword>
<feature type="compositionally biased region" description="Basic and acidic residues" evidence="1">
    <location>
        <begin position="26"/>
        <end position="48"/>
    </location>
</feature>
<name>A0ABD1T699_9LAMI</name>
<feature type="region of interest" description="Disordered" evidence="1">
    <location>
        <begin position="1"/>
        <end position="56"/>
    </location>
</feature>
<sequence length="107" mass="11882">MGYGTKKNGRSQPSILARLPRKDRRQPKENEGSRKELKHPLSLERAEGSQDIGSQDIKETKFSNKLKSLPPSGPSMCDILDLKMLLWSSIMLVCGGIEAALSCKRRG</sequence>
<gene>
    <name evidence="2" type="ORF">Fot_31906</name>
</gene>
<protein>
    <submittedName>
        <fullName evidence="2">Uncharacterized protein</fullName>
    </submittedName>
</protein>
<comment type="caution">
    <text evidence="2">The sequence shown here is derived from an EMBL/GenBank/DDBJ whole genome shotgun (WGS) entry which is preliminary data.</text>
</comment>
<evidence type="ECO:0000313" key="3">
    <source>
        <dbReference type="Proteomes" id="UP001604277"/>
    </source>
</evidence>
<dbReference type="AlphaFoldDB" id="A0ABD1T699"/>
<dbReference type="EMBL" id="JBFOLJ010000009">
    <property type="protein sequence ID" value="KAL2508259.1"/>
    <property type="molecule type" value="Genomic_DNA"/>
</dbReference>